<feature type="signal peptide" evidence="1">
    <location>
        <begin position="1"/>
        <end position="20"/>
    </location>
</feature>
<organism evidence="2 3">
    <name type="scientific">Panacibacter ginsenosidivorans</name>
    <dbReference type="NCBI Taxonomy" id="1813871"/>
    <lineage>
        <taxon>Bacteria</taxon>
        <taxon>Pseudomonadati</taxon>
        <taxon>Bacteroidota</taxon>
        <taxon>Chitinophagia</taxon>
        <taxon>Chitinophagales</taxon>
        <taxon>Chitinophagaceae</taxon>
        <taxon>Panacibacter</taxon>
    </lineage>
</organism>
<sequence length="345" mass="35981">MKKLFFFFLAATSTAITVNAQDNKEPYLTQSLSSETIKQANVETSGGSIAVMGSSQSEARIEMYVNANNGLNTLSKDEIKKRLEEDYVVKINVAGNTLTATAKNKRDNWDWKRSLSISFKIYVPSNVSTDLNTSGGSIKLSDLMGTQVFRTSGGSLKVDKVSGKIDGKTSGGSITVSNCSDNIDLATSGGSINADNCKGNIELSTSGGSVHLSALDGTIDASTSGGRIDADNVKGKLSASTSGGSVHLSNIRGTLETSTSGGSMDIEVTELGQYVKVSNSGGSIDITLPANKGIDLNLHGNRVKVNPMNNFSGDTDDNSITGKMNGGGTEVSVHAGSGHVNVNFK</sequence>
<dbReference type="AlphaFoldDB" id="A0A5B8V3N1"/>
<gene>
    <name evidence="2" type="ORF">FRZ67_01180</name>
</gene>
<evidence type="ECO:0008006" key="4">
    <source>
        <dbReference type="Google" id="ProtNLM"/>
    </source>
</evidence>
<dbReference type="PANTHER" id="PTHR34094:SF1">
    <property type="entry name" value="PROTEIN FAM185A"/>
    <property type="match status" value="1"/>
</dbReference>
<name>A0A5B8V3N1_9BACT</name>
<dbReference type="PANTHER" id="PTHR34094">
    <property type="match status" value="1"/>
</dbReference>
<feature type="chain" id="PRO_5022959125" description="DUF4097 domain-containing protein" evidence="1">
    <location>
        <begin position="21"/>
        <end position="345"/>
    </location>
</feature>
<dbReference type="Proteomes" id="UP000321533">
    <property type="component" value="Chromosome"/>
</dbReference>
<proteinExistence type="predicted"/>
<evidence type="ECO:0000313" key="3">
    <source>
        <dbReference type="Proteomes" id="UP000321533"/>
    </source>
</evidence>
<dbReference type="OrthoDB" id="1523429at2"/>
<keyword evidence="3" id="KW-1185">Reference proteome</keyword>
<keyword evidence="1" id="KW-0732">Signal</keyword>
<evidence type="ECO:0000256" key="1">
    <source>
        <dbReference type="SAM" id="SignalP"/>
    </source>
</evidence>
<protein>
    <recommendedName>
        <fullName evidence="4">DUF4097 domain-containing protein</fullName>
    </recommendedName>
</protein>
<reference evidence="2 3" key="1">
    <citation type="journal article" date="2016" name="Int. J. Syst. Evol. Microbiol.">
        <title>Panacibacter ginsenosidivorans gen. nov., sp. nov., with ginsenoside converting activity isolated from soil of a ginseng field.</title>
        <authorList>
            <person name="Siddiqi M.Z."/>
            <person name="Muhammad Shafi S."/>
            <person name="Choi K.D."/>
            <person name="Im W.T."/>
        </authorList>
    </citation>
    <scope>NUCLEOTIDE SEQUENCE [LARGE SCALE GENOMIC DNA]</scope>
    <source>
        <strain evidence="2 3">Gsoil1550</strain>
    </source>
</reference>
<dbReference type="EMBL" id="CP042435">
    <property type="protein sequence ID" value="QEC65984.1"/>
    <property type="molecule type" value="Genomic_DNA"/>
</dbReference>
<dbReference type="RefSeq" id="WP_147187784.1">
    <property type="nucleotide sequence ID" value="NZ_CP042435.1"/>
</dbReference>
<evidence type="ECO:0000313" key="2">
    <source>
        <dbReference type="EMBL" id="QEC65984.1"/>
    </source>
</evidence>
<accession>A0A5B8V3N1</accession>
<dbReference type="KEGG" id="pgin:FRZ67_01180"/>